<sequence>MANEMSRFADHGANYAFNYGICLTRVLLLVTYGYTFRKPLKKRTIGILVALAILFVLGHLSFAPQQSSSVKPKHNASITSVAVSADLAEWCLSVFLAANLVYYLHRWPINVSIYALIFCPLTALLSIINGQHHRHVLPQISPSTAPYFWVLFACSMLPMHHSWGSLGDLRSPLEDVLVFVQAGRQAVRERRNPPDGIGIGTGALEGFALPDALEGIDDTESSRSERRQAFSEWSTGITYNHLRDDKIRILQVVADDLTSPDELRFTLTDRPLSEIEGEYAAVSYYWGKHTQERKSIYINGRKAFVTARLYDTLLEVRHVWKKPFWVDALCINQGDLAERSAQVLRMKAIYGRAKEVLACIGTEDDDDHCPLMMNFLSGISMDLPENIEFPAYGKASFDDLKALVRRPYWRRVWIIQEIATGRKVSLLAGGEHVPLDKLSYLLAHVDKQPPPEAEWPQFNQDLHLVRQILEIRTRRINDKPLRLLQILAKTQRSLSTIPHDKVFGLLSLTTDGPDFIAEPDYKLSETDVCKRMTRSFIESRQNLDIILAGSQHSEDSPLPSWCPDYLRIASTSLAHDDNMFVKYLSREDKCYRLGKQGVIWETTGGRNGERGVHVDFRDDELWLRGLRIGTIAGLGATGRQSTAADAEEHRFVLSKQDTNLVKTKPSKGGHANTHARRPSSDPSTAKRGYSTYDGLCRMLLVHDSHYVEFTKSPIVLGMLYNIGYLAYAAFGGSKADMVLNWLKKNRNFLVHGKTLRDRAFYSWDRVGHNYFAGFFKLNAKTMTVWHYRHITESVSRIIAQNLRLMSTSGGEVGWVHPRAKLDDEIFLFQGCSLPVVLRPLGNEPRMASTQRLPTPTSAMKHRPSESTVSTLVPPPRYRVVGHAIVDGYMDGDRWSKTNESELTDITVV</sequence>
<feature type="region of interest" description="Disordered" evidence="1">
    <location>
        <begin position="846"/>
        <end position="872"/>
    </location>
</feature>
<keyword evidence="2" id="KW-0472">Membrane</keyword>
<evidence type="ECO:0000313" key="4">
    <source>
        <dbReference type="EMBL" id="KAJ8996151.1"/>
    </source>
</evidence>
<feature type="domain" description="Heterokaryon incompatibility" evidence="3">
    <location>
        <begin position="279"/>
        <end position="417"/>
    </location>
</feature>
<feature type="compositionally biased region" description="Polar residues" evidence="1">
    <location>
        <begin position="847"/>
        <end position="857"/>
    </location>
</feature>
<keyword evidence="2" id="KW-1133">Transmembrane helix</keyword>
<feature type="transmembrane region" description="Helical" evidence="2">
    <location>
        <begin position="12"/>
        <end position="32"/>
    </location>
</feature>
<evidence type="ECO:0000259" key="3">
    <source>
        <dbReference type="Pfam" id="PF06985"/>
    </source>
</evidence>
<dbReference type="InterPro" id="IPR052895">
    <property type="entry name" value="HetReg/Transcr_Mod"/>
</dbReference>
<reference evidence="4" key="1">
    <citation type="submission" date="2023-01" db="EMBL/GenBank/DDBJ databases">
        <title>Exophiala dermititidis isolated from Cystic Fibrosis Patient.</title>
        <authorList>
            <person name="Kurbessoian T."/>
            <person name="Crocker A."/>
            <person name="Murante D."/>
            <person name="Hogan D.A."/>
            <person name="Stajich J.E."/>
        </authorList>
    </citation>
    <scope>NUCLEOTIDE SEQUENCE</scope>
    <source>
        <strain evidence="4">Ex8</strain>
    </source>
</reference>
<keyword evidence="2" id="KW-0812">Transmembrane</keyword>
<dbReference type="Proteomes" id="UP001161757">
    <property type="component" value="Unassembled WGS sequence"/>
</dbReference>
<organism evidence="4 5">
    <name type="scientific">Exophiala dermatitidis</name>
    <name type="common">Black yeast-like fungus</name>
    <name type="synonym">Wangiella dermatitidis</name>
    <dbReference type="NCBI Taxonomy" id="5970"/>
    <lineage>
        <taxon>Eukaryota</taxon>
        <taxon>Fungi</taxon>
        <taxon>Dikarya</taxon>
        <taxon>Ascomycota</taxon>
        <taxon>Pezizomycotina</taxon>
        <taxon>Eurotiomycetes</taxon>
        <taxon>Chaetothyriomycetidae</taxon>
        <taxon>Chaetothyriales</taxon>
        <taxon>Herpotrichiellaceae</taxon>
        <taxon>Exophiala</taxon>
    </lineage>
</organism>
<name>A0AAN6J384_EXODE</name>
<dbReference type="AlphaFoldDB" id="A0AAN6J384"/>
<dbReference type="Pfam" id="PF06985">
    <property type="entry name" value="HET"/>
    <property type="match status" value="1"/>
</dbReference>
<evidence type="ECO:0000256" key="1">
    <source>
        <dbReference type="SAM" id="MobiDB-lite"/>
    </source>
</evidence>
<protein>
    <recommendedName>
        <fullName evidence="3">Heterokaryon incompatibility domain-containing protein</fullName>
    </recommendedName>
</protein>
<dbReference type="InterPro" id="IPR010730">
    <property type="entry name" value="HET"/>
</dbReference>
<proteinExistence type="predicted"/>
<dbReference type="PANTHER" id="PTHR24148:SF64">
    <property type="entry name" value="HETEROKARYON INCOMPATIBILITY DOMAIN-CONTAINING PROTEIN"/>
    <property type="match status" value="1"/>
</dbReference>
<evidence type="ECO:0000313" key="5">
    <source>
        <dbReference type="Proteomes" id="UP001161757"/>
    </source>
</evidence>
<feature type="transmembrane region" description="Helical" evidence="2">
    <location>
        <begin position="82"/>
        <end position="104"/>
    </location>
</feature>
<dbReference type="PANTHER" id="PTHR24148">
    <property type="entry name" value="ANKYRIN REPEAT DOMAIN-CONTAINING PROTEIN 39 HOMOLOG-RELATED"/>
    <property type="match status" value="1"/>
</dbReference>
<dbReference type="EMBL" id="JAJGCB010000001">
    <property type="protein sequence ID" value="KAJ8996151.1"/>
    <property type="molecule type" value="Genomic_DNA"/>
</dbReference>
<evidence type="ECO:0000256" key="2">
    <source>
        <dbReference type="SAM" id="Phobius"/>
    </source>
</evidence>
<feature type="transmembrane region" description="Helical" evidence="2">
    <location>
        <begin position="111"/>
        <end position="128"/>
    </location>
</feature>
<comment type="caution">
    <text evidence="4">The sequence shown here is derived from an EMBL/GenBank/DDBJ whole genome shotgun (WGS) entry which is preliminary data.</text>
</comment>
<feature type="region of interest" description="Disordered" evidence="1">
    <location>
        <begin position="661"/>
        <end position="686"/>
    </location>
</feature>
<accession>A0AAN6J384</accession>
<feature type="transmembrane region" description="Helical" evidence="2">
    <location>
        <begin position="44"/>
        <end position="62"/>
    </location>
</feature>
<gene>
    <name evidence="4" type="ORF">HRR80_000886</name>
</gene>